<name>A0AAQ3LAQ1_9BACT</name>
<organism evidence="2 3">
    <name type="scientific">Rubellicoccus peritrichatus</name>
    <dbReference type="NCBI Taxonomy" id="3080537"/>
    <lineage>
        <taxon>Bacteria</taxon>
        <taxon>Pseudomonadati</taxon>
        <taxon>Verrucomicrobiota</taxon>
        <taxon>Opitutia</taxon>
        <taxon>Puniceicoccales</taxon>
        <taxon>Cerasicoccaceae</taxon>
        <taxon>Rubellicoccus</taxon>
    </lineage>
</organism>
<evidence type="ECO:0000313" key="2">
    <source>
        <dbReference type="EMBL" id="WOO42659.1"/>
    </source>
</evidence>
<dbReference type="RefSeq" id="WP_317835184.1">
    <property type="nucleotide sequence ID" value="NZ_CP136920.1"/>
</dbReference>
<keyword evidence="1" id="KW-0812">Transmembrane</keyword>
<dbReference type="EMBL" id="CP136920">
    <property type="protein sequence ID" value="WOO42659.1"/>
    <property type="molecule type" value="Genomic_DNA"/>
</dbReference>
<dbReference type="Proteomes" id="UP001304300">
    <property type="component" value="Chromosome"/>
</dbReference>
<proteinExistence type="predicted"/>
<feature type="transmembrane region" description="Helical" evidence="1">
    <location>
        <begin position="83"/>
        <end position="106"/>
    </location>
</feature>
<dbReference type="KEGG" id="puo:RZN69_06110"/>
<accession>A0AAQ3LAQ1</accession>
<keyword evidence="1" id="KW-0472">Membrane</keyword>
<evidence type="ECO:0000313" key="3">
    <source>
        <dbReference type="Proteomes" id="UP001304300"/>
    </source>
</evidence>
<gene>
    <name evidence="2" type="ORF">RZN69_06110</name>
</gene>
<protein>
    <submittedName>
        <fullName evidence="2">Uncharacterized protein</fullName>
    </submittedName>
</protein>
<keyword evidence="3" id="KW-1185">Reference proteome</keyword>
<keyword evidence="1" id="KW-1133">Transmembrane helix</keyword>
<feature type="transmembrane region" description="Helical" evidence="1">
    <location>
        <begin position="7"/>
        <end position="29"/>
    </location>
</feature>
<dbReference type="AlphaFoldDB" id="A0AAQ3LAQ1"/>
<reference evidence="2 3" key="1">
    <citation type="submission" date="2023-10" db="EMBL/GenBank/DDBJ databases">
        <title>Rubellicoccus peritrichatus gen. nov., sp. nov., isolated from an algae of coral reef tank.</title>
        <authorList>
            <person name="Luo J."/>
        </authorList>
    </citation>
    <scope>NUCLEOTIDE SEQUENCE [LARGE SCALE GENOMIC DNA]</scope>
    <source>
        <strain evidence="2 3">CR14</strain>
    </source>
</reference>
<evidence type="ECO:0000256" key="1">
    <source>
        <dbReference type="SAM" id="Phobius"/>
    </source>
</evidence>
<feature type="transmembrane region" description="Helical" evidence="1">
    <location>
        <begin position="49"/>
        <end position="71"/>
    </location>
</feature>
<sequence>MNEKKIISALVVFQLFFIVVGWLFTHYFVKINGRNIPGMADELWPASVLFVKGYFLWFILVSLMVFGYFIYEQLNEMKKEKSMLKHYLISGLFLGICLVVAGKGIIGAVNGPQYTLINVDEEKAQLDRSHNSE</sequence>